<protein>
    <submittedName>
        <fullName evidence="7">Aromatic acid exporter family protein</fullName>
    </submittedName>
</protein>
<organism evidence="7 8">
    <name type="scientific">Caproiciproducens faecalis</name>
    <dbReference type="NCBI Taxonomy" id="2820301"/>
    <lineage>
        <taxon>Bacteria</taxon>
        <taxon>Bacillati</taxon>
        <taxon>Bacillota</taxon>
        <taxon>Clostridia</taxon>
        <taxon>Eubacteriales</taxon>
        <taxon>Acutalibacteraceae</taxon>
        <taxon>Caproiciproducens</taxon>
    </lineage>
</organism>
<evidence type="ECO:0000313" key="8">
    <source>
        <dbReference type="Proteomes" id="UP000719942"/>
    </source>
</evidence>
<evidence type="ECO:0000313" key="7">
    <source>
        <dbReference type="EMBL" id="MBW7571191.1"/>
    </source>
</evidence>
<gene>
    <name evidence="7" type="ORF">J5W02_00045</name>
</gene>
<feature type="transmembrane region" description="Helical" evidence="6">
    <location>
        <begin position="41"/>
        <end position="59"/>
    </location>
</feature>
<dbReference type="Proteomes" id="UP000719942">
    <property type="component" value="Unassembled WGS sequence"/>
</dbReference>
<keyword evidence="8" id="KW-1185">Reference proteome</keyword>
<evidence type="ECO:0000256" key="3">
    <source>
        <dbReference type="ARBA" id="ARBA00022692"/>
    </source>
</evidence>
<evidence type="ECO:0000256" key="6">
    <source>
        <dbReference type="SAM" id="Phobius"/>
    </source>
</evidence>
<feature type="transmembrane region" description="Helical" evidence="6">
    <location>
        <begin position="127"/>
        <end position="149"/>
    </location>
</feature>
<dbReference type="EMBL" id="JAGFNZ010000001">
    <property type="protein sequence ID" value="MBW7571191.1"/>
    <property type="molecule type" value="Genomic_DNA"/>
</dbReference>
<dbReference type="Pfam" id="PF06081">
    <property type="entry name" value="ArAE_1"/>
    <property type="match status" value="1"/>
</dbReference>
<evidence type="ECO:0000256" key="4">
    <source>
        <dbReference type="ARBA" id="ARBA00022989"/>
    </source>
</evidence>
<keyword evidence="4 6" id="KW-1133">Transmembrane helix</keyword>
<feature type="transmembrane region" description="Helical" evidence="6">
    <location>
        <begin position="14"/>
        <end position="35"/>
    </location>
</feature>
<evidence type="ECO:0000256" key="1">
    <source>
        <dbReference type="ARBA" id="ARBA00004651"/>
    </source>
</evidence>
<keyword evidence="3 6" id="KW-0812">Transmembrane</keyword>
<reference evidence="7 8" key="1">
    <citation type="submission" date="2021-03" db="EMBL/GenBank/DDBJ databases">
        <title>Caproiciproducens sp. nov. isolated from feces of cow.</title>
        <authorList>
            <person name="Choi J.-Y."/>
        </authorList>
    </citation>
    <scope>NUCLEOTIDE SEQUENCE [LARGE SCALE GENOMIC DNA]</scope>
    <source>
        <strain evidence="7 8">AGMB10547</strain>
    </source>
</reference>
<evidence type="ECO:0000256" key="2">
    <source>
        <dbReference type="ARBA" id="ARBA00022475"/>
    </source>
</evidence>
<keyword evidence="5 6" id="KW-0472">Membrane</keyword>
<accession>A0ABS7DJB8</accession>
<dbReference type="PANTHER" id="PTHR30509">
    <property type="entry name" value="P-HYDROXYBENZOIC ACID EFFLUX PUMP SUBUNIT-RELATED"/>
    <property type="match status" value="1"/>
</dbReference>
<feature type="transmembrane region" description="Helical" evidence="6">
    <location>
        <begin position="66"/>
        <end position="82"/>
    </location>
</feature>
<dbReference type="InterPro" id="IPR010343">
    <property type="entry name" value="ArAE_1"/>
</dbReference>
<name>A0ABS7DJB8_9FIRM</name>
<sequence length="276" mass="30417">MKWLINLLKTEHRLGFRVVKTGIAVTLCVVVSVFLKLDEPFFAVIAAVVTMGKSIDASIKMGKNKLIGVLIGAAVGYGFVMVSPGNAGLCGVGIILTLYLCHLFKLYGAATLSCFVFAAMMFQVGTAFNCIAGSVIGIVIAILVNLVIMPPNYAEEIKKSFVQLCAQVEQAMENAASFWQIDTCAVDSAIQKLSYNVKMYIAQAKFLRWNDDEVFAISCKISTYKMILDELKALEVMELTEESVKSGGEAEIVYRYHMDRMQKLYEHALSETEEAK</sequence>
<dbReference type="PANTHER" id="PTHR30509:SF9">
    <property type="entry name" value="MULTIDRUG RESISTANCE PROTEIN MDTO"/>
    <property type="match status" value="1"/>
</dbReference>
<evidence type="ECO:0000256" key="5">
    <source>
        <dbReference type="ARBA" id="ARBA00023136"/>
    </source>
</evidence>
<keyword evidence="2" id="KW-1003">Cell membrane</keyword>
<comment type="subcellular location">
    <subcellularLocation>
        <location evidence="1">Cell membrane</location>
        <topology evidence="1">Multi-pass membrane protein</topology>
    </subcellularLocation>
</comment>
<proteinExistence type="predicted"/>
<dbReference type="RefSeq" id="WP_219938344.1">
    <property type="nucleotide sequence ID" value="NZ_JAGFNZ010000001.1"/>
</dbReference>
<feature type="transmembrane region" description="Helical" evidence="6">
    <location>
        <begin position="94"/>
        <end position="120"/>
    </location>
</feature>
<comment type="caution">
    <text evidence="7">The sequence shown here is derived from an EMBL/GenBank/DDBJ whole genome shotgun (WGS) entry which is preliminary data.</text>
</comment>